<dbReference type="SMART" id="SM00192">
    <property type="entry name" value="LDLa"/>
    <property type="match status" value="2"/>
</dbReference>
<dbReference type="Gene3D" id="4.10.400.10">
    <property type="entry name" value="Low-density Lipoprotein Receptor"/>
    <property type="match status" value="2"/>
</dbReference>
<evidence type="ECO:0000256" key="1">
    <source>
        <dbReference type="ARBA" id="ARBA00023157"/>
    </source>
</evidence>
<dbReference type="Pfam" id="PF00057">
    <property type="entry name" value="Ldl_recept_a"/>
    <property type="match status" value="2"/>
</dbReference>
<dbReference type="InterPro" id="IPR002172">
    <property type="entry name" value="LDrepeatLR_classA_rpt"/>
</dbReference>
<evidence type="ECO:0000313" key="3">
    <source>
        <dbReference type="EMBL" id="VDM53507.1"/>
    </source>
</evidence>
<name>A0A0R3PDC4_ANGCS</name>
<dbReference type="OMA" id="CLINICF"/>
<feature type="disulfide bond" evidence="2">
    <location>
        <begin position="47"/>
        <end position="62"/>
    </location>
</feature>
<dbReference type="SUPFAM" id="SSF57424">
    <property type="entry name" value="LDL receptor-like module"/>
    <property type="match status" value="2"/>
</dbReference>
<dbReference type="PRINTS" id="PR00261">
    <property type="entry name" value="LDLRECEPTOR"/>
</dbReference>
<keyword evidence="1 2" id="KW-1015">Disulfide bond</keyword>
<dbReference type="AlphaFoldDB" id="A0A0R3PDC4"/>
<dbReference type="InterPro" id="IPR036055">
    <property type="entry name" value="LDL_receptor-like_sf"/>
</dbReference>
<gene>
    <name evidence="3" type="ORF">ACOC_LOCUS1922</name>
</gene>
<dbReference type="OrthoDB" id="10062665at2759"/>
<accession>A0A0R3PDC4</accession>
<keyword evidence="4" id="KW-1185">Reference proteome</keyword>
<dbReference type="InterPro" id="IPR023415">
    <property type="entry name" value="LDLR_class-A_CS"/>
</dbReference>
<sequence length="124" mass="14148">VCISPKVYSHLQWCLINICFCSTRFCRKLNEYLCKREQRCIRRSAVCDGIDDCLDGQDERKCSECLMAAFSEGKKCARGLFACRNREECVPGHLECDGVPDCSDGSDEHEHCCHYFHSPKTSVL</sequence>
<dbReference type="PROSITE" id="PS01209">
    <property type="entry name" value="LDLRA_1"/>
    <property type="match status" value="1"/>
</dbReference>
<dbReference type="WBParaSite" id="ACOC_0000192101-mRNA-1">
    <property type="protein sequence ID" value="ACOC_0000192101-mRNA-1"/>
    <property type="gene ID" value="ACOC_0000192101"/>
</dbReference>
<dbReference type="STRING" id="334426.A0A0R3PDC4"/>
<protein>
    <submittedName>
        <fullName evidence="5">Low-density lipoprotein receptor domain class A</fullName>
    </submittedName>
</protein>
<dbReference type="Proteomes" id="UP000267027">
    <property type="component" value="Unassembled WGS sequence"/>
</dbReference>
<dbReference type="EMBL" id="UYYA01000324">
    <property type="protein sequence ID" value="VDM53507.1"/>
    <property type="molecule type" value="Genomic_DNA"/>
</dbReference>
<organism evidence="5">
    <name type="scientific">Angiostrongylus costaricensis</name>
    <name type="common">Nematode worm</name>
    <dbReference type="NCBI Taxonomy" id="334426"/>
    <lineage>
        <taxon>Eukaryota</taxon>
        <taxon>Metazoa</taxon>
        <taxon>Ecdysozoa</taxon>
        <taxon>Nematoda</taxon>
        <taxon>Chromadorea</taxon>
        <taxon>Rhabditida</taxon>
        <taxon>Rhabditina</taxon>
        <taxon>Rhabditomorpha</taxon>
        <taxon>Strongyloidea</taxon>
        <taxon>Metastrongylidae</taxon>
        <taxon>Angiostrongylus</taxon>
    </lineage>
</organism>
<dbReference type="CDD" id="cd00112">
    <property type="entry name" value="LDLa"/>
    <property type="match status" value="2"/>
</dbReference>
<reference evidence="5" key="1">
    <citation type="submission" date="2017-02" db="UniProtKB">
        <authorList>
            <consortium name="WormBaseParasite"/>
        </authorList>
    </citation>
    <scope>IDENTIFICATION</scope>
</reference>
<dbReference type="PROSITE" id="PS50068">
    <property type="entry name" value="LDLRA_2"/>
    <property type="match status" value="2"/>
</dbReference>
<dbReference type="PANTHER" id="PTHR20967">
    <property type="entry name" value="PROHORMONE-4"/>
    <property type="match status" value="1"/>
</dbReference>
<reference evidence="3 4" key="2">
    <citation type="submission" date="2018-11" db="EMBL/GenBank/DDBJ databases">
        <authorList>
            <consortium name="Pathogen Informatics"/>
        </authorList>
    </citation>
    <scope>NUCLEOTIDE SEQUENCE [LARGE SCALE GENOMIC DNA]</scope>
    <source>
        <strain evidence="3 4">Costa Rica</strain>
    </source>
</reference>
<evidence type="ECO:0000256" key="2">
    <source>
        <dbReference type="PROSITE-ProRule" id="PRU00124"/>
    </source>
</evidence>
<comment type="caution">
    <text evidence="2">Lacks conserved residue(s) required for the propagation of feature annotation.</text>
</comment>
<dbReference type="PANTHER" id="PTHR20967:SF0">
    <property type="entry name" value="PROHORMONE-4"/>
    <property type="match status" value="1"/>
</dbReference>
<evidence type="ECO:0000313" key="4">
    <source>
        <dbReference type="Proteomes" id="UP000267027"/>
    </source>
</evidence>
<dbReference type="InterPro" id="IPR053103">
    <property type="entry name" value="IDLSRF-like_peptide"/>
</dbReference>
<evidence type="ECO:0000313" key="5">
    <source>
        <dbReference type="WBParaSite" id="ACOC_0000192101-mRNA-1"/>
    </source>
</evidence>
<proteinExistence type="predicted"/>